<dbReference type="Proteomes" id="UP000037460">
    <property type="component" value="Unassembled WGS sequence"/>
</dbReference>
<organism evidence="1 2">
    <name type="scientific">Chrysochromulina tobinii</name>
    <dbReference type="NCBI Taxonomy" id="1460289"/>
    <lineage>
        <taxon>Eukaryota</taxon>
        <taxon>Haptista</taxon>
        <taxon>Haptophyta</taxon>
        <taxon>Prymnesiophyceae</taxon>
        <taxon>Prymnesiales</taxon>
        <taxon>Chrysochromulinaceae</taxon>
        <taxon>Chrysochromulina</taxon>
    </lineage>
</organism>
<evidence type="ECO:0000313" key="2">
    <source>
        <dbReference type="Proteomes" id="UP000037460"/>
    </source>
</evidence>
<proteinExistence type="predicted"/>
<reference evidence="2" key="1">
    <citation type="journal article" date="2015" name="PLoS Genet.">
        <title>Genome Sequence and Transcriptome Analyses of Chrysochromulina tobin: Metabolic Tools for Enhanced Algal Fitness in the Prominent Order Prymnesiales (Haptophyceae).</title>
        <authorList>
            <person name="Hovde B.T."/>
            <person name="Deodato C.R."/>
            <person name="Hunsperger H.M."/>
            <person name="Ryken S.A."/>
            <person name="Yost W."/>
            <person name="Jha R.K."/>
            <person name="Patterson J."/>
            <person name="Monnat R.J. Jr."/>
            <person name="Barlow S.B."/>
            <person name="Starkenburg S.R."/>
            <person name="Cattolico R.A."/>
        </authorList>
    </citation>
    <scope>NUCLEOTIDE SEQUENCE</scope>
    <source>
        <strain evidence="2">CCMP291</strain>
    </source>
</reference>
<sequence>MTGIDVTPHSTLAGFAAFGRASLWHYVVEPNRKAGLTLDLFLHSWHAEIGGQLDAMYQPVASKHERVRKRLDPVRSQHLSMKTGLDLMTAHELRPGGAPYDLTLVARYDILYFTPLLLRPLGAAPLWLAHWCHRYDLSAQAGMLVRSACGNWPGHGEGYLVVPARSVGVLPSLKRSRQLTRDADYDFAYLDWWFVATPALARTFGDIYDKYYEYAAALKRIADFPFMRAAVFDAEAAAQAALNATSKLPRRSLWDYYGEAKDARAADQPPPHTSGRA</sequence>
<gene>
    <name evidence="1" type="ORF">Ctob_001310</name>
</gene>
<name>A0A0M0J551_9EUKA</name>
<protein>
    <submittedName>
        <fullName evidence="1">Uncharacterized protein</fullName>
    </submittedName>
</protein>
<dbReference type="EMBL" id="JWZX01003338">
    <property type="protein sequence ID" value="KOO21744.1"/>
    <property type="molecule type" value="Genomic_DNA"/>
</dbReference>
<dbReference type="AlphaFoldDB" id="A0A0M0J551"/>
<comment type="caution">
    <text evidence="1">The sequence shown here is derived from an EMBL/GenBank/DDBJ whole genome shotgun (WGS) entry which is preliminary data.</text>
</comment>
<accession>A0A0M0J551</accession>
<evidence type="ECO:0000313" key="1">
    <source>
        <dbReference type="EMBL" id="KOO21744.1"/>
    </source>
</evidence>
<keyword evidence="2" id="KW-1185">Reference proteome</keyword>